<dbReference type="AlphaFoldDB" id="A0A3B0XAY0"/>
<dbReference type="CDD" id="cd02440">
    <property type="entry name" value="AdoMet_MTases"/>
    <property type="match status" value="1"/>
</dbReference>
<sequence>MSSHLDLCRYNMVEQQVRPWDVLDDRVLQTLETIPRDKYVPAQYLNLAYADTAIPLNDSQNMMHPILEGRILQLLDIQPEDTVLEIGTGSGYLTACLANLACHVESVEIDEALAKQAAQTLLEQGVFNIDLSCANGLELAHKNKKYNHIIFTGAINEVPQAFKEALTTNGKIFVVDGAAPAMAAHVITRTGDKKWSEETFFETVLTPLVHGEQKPEFTF</sequence>
<evidence type="ECO:0000313" key="2">
    <source>
        <dbReference type="EMBL" id="VAW58629.1"/>
    </source>
</evidence>
<dbReference type="GO" id="GO:0000179">
    <property type="term" value="F:rRNA (adenine-N6,N6-)-dimethyltransferase activity"/>
    <property type="evidence" value="ECO:0007669"/>
    <property type="project" value="InterPro"/>
</dbReference>
<dbReference type="InterPro" id="IPR000682">
    <property type="entry name" value="PCMT"/>
</dbReference>
<keyword evidence="2" id="KW-0808">Transferase</keyword>
<name>A0A3B0XAY0_9ZZZZ</name>
<dbReference type="PROSITE" id="PS01131">
    <property type="entry name" value="RRNA_A_DIMETH"/>
    <property type="match status" value="1"/>
</dbReference>
<dbReference type="EC" id="2.1.1.77" evidence="2"/>
<dbReference type="EMBL" id="UOFH01000022">
    <property type="protein sequence ID" value="VAW58629.1"/>
    <property type="molecule type" value="Genomic_DNA"/>
</dbReference>
<dbReference type="SUPFAM" id="SSF53335">
    <property type="entry name" value="S-adenosyl-L-methionine-dependent methyltransferases"/>
    <property type="match status" value="1"/>
</dbReference>
<accession>A0A3B0XAY0</accession>
<proteinExistence type="inferred from homology"/>
<dbReference type="PANTHER" id="PTHR11579">
    <property type="entry name" value="PROTEIN-L-ISOASPARTATE O-METHYLTRANSFERASE"/>
    <property type="match status" value="1"/>
</dbReference>
<dbReference type="GO" id="GO:0005737">
    <property type="term" value="C:cytoplasm"/>
    <property type="evidence" value="ECO:0007669"/>
    <property type="project" value="TreeGrafter"/>
</dbReference>
<organism evidence="2">
    <name type="scientific">hydrothermal vent metagenome</name>
    <dbReference type="NCBI Taxonomy" id="652676"/>
    <lineage>
        <taxon>unclassified sequences</taxon>
        <taxon>metagenomes</taxon>
        <taxon>ecological metagenomes</taxon>
    </lineage>
</organism>
<comment type="similarity">
    <text evidence="1">Belongs to the methyltransferase superfamily. L-isoaspartyl/D-aspartyl protein methyltransferase family.</text>
</comment>
<dbReference type="InterPro" id="IPR020596">
    <property type="entry name" value="rRNA_Ade_Mease_Trfase_CS"/>
</dbReference>
<protein>
    <submittedName>
        <fullName evidence="2">Protein-L-isoaspartate O-methyltransferase</fullName>
        <ecNumber evidence="2">2.1.1.77</ecNumber>
    </submittedName>
</protein>
<keyword evidence="2" id="KW-0489">Methyltransferase</keyword>
<gene>
    <name evidence="2" type="ORF">MNBD_GAMMA08-2746</name>
</gene>
<evidence type="ECO:0000256" key="1">
    <source>
        <dbReference type="ARBA" id="ARBA00005369"/>
    </source>
</evidence>
<reference evidence="2" key="1">
    <citation type="submission" date="2018-06" db="EMBL/GenBank/DDBJ databases">
        <authorList>
            <person name="Zhirakovskaya E."/>
        </authorList>
    </citation>
    <scope>NUCLEOTIDE SEQUENCE</scope>
</reference>
<dbReference type="PANTHER" id="PTHR11579:SF18">
    <property type="entry name" value="PROTEIN-L-ISOASPARTATE O-METHYLTRANSFERASE"/>
    <property type="match status" value="1"/>
</dbReference>
<dbReference type="Gene3D" id="3.40.50.150">
    <property type="entry name" value="Vaccinia Virus protein VP39"/>
    <property type="match status" value="1"/>
</dbReference>
<dbReference type="GO" id="GO:0004719">
    <property type="term" value="F:protein-L-isoaspartate (D-aspartate) O-methyltransferase activity"/>
    <property type="evidence" value="ECO:0007669"/>
    <property type="project" value="UniProtKB-EC"/>
</dbReference>
<dbReference type="Pfam" id="PF01135">
    <property type="entry name" value="PCMT"/>
    <property type="match status" value="1"/>
</dbReference>
<dbReference type="InterPro" id="IPR029063">
    <property type="entry name" value="SAM-dependent_MTases_sf"/>
</dbReference>